<accession>A0ABQ7YYI1</accession>
<gene>
    <name evidence="1" type="ORF">HID58_070348</name>
</gene>
<protein>
    <recommendedName>
        <fullName evidence="3">Replication factor A C-terminal domain-containing protein</fullName>
    </recommendedName>
</protein>
<evidence type="ECO:0000313" key="1">
    <source>
        <dbReference type="EMBL" id="KAH0872986.1"/>
    </source>
</evidence>
<organism evidence="1 2">
    <name type="scientific">Brassica napus</name>
    <name type="common">Rape</name>
    <dbReference type="NCBI Taxonomy" id="3708"/>
    <lineage>
        <taxon>Eukaryota</taxon>
        <taxon>Viridiplantae</taxon>
        <taxon>Streptophyta</taxon>
        <taxon>Embryophyta</taxon>
        <taxon>Tracheophyta</taxon>
        <taxon>Spermatophyta</taxon>
        <taxon>Magnoliopsida</taxon>
        <taxon>eudicotyledons</taxon>
        <taxon>Gunneridae</taxon>
        <taxon>Pentapetalae</taxon>
        <taxon>rosids</taxon>
        <taxon>malvids</taxon>
        <taxon>Brassicales</taxon>
        <taxon>Brassicaceae</taxon>
        <taxon>Brassiceae</taxon>
        <taxon>Brassica</taxon>
    </lineage>
</organism>
<feature type="non-terminal residue" evidence="1">
    <location>
        <position position="240"/>
    </location>
</feature>
<keyword evidence="2" id="KW-1185">Reference proteome</keyword>
<evidence type="ECO:0000313" key="2">
    <source>
        <dbReference type="Proteomes" id="UP000824890"/>
    </source>
</evidence>
<dbReference type="Gene3D" id="2.40.50.140">
    <property type="entry name" value="Nucleic acid-binding proteins"/>
    <property type="match status" value="1"/>
</dbReference>
<comment type="caution">
    <text evidence="1">The sequence shown here is derived from an EMBL/GenBank/DDBJ whole genome shotgun (WGS) entry which is preliminary data.</text>
</comment>
<proteinExistence type="predicted"/>
<dbReference type="Proteomes" id="UP000824890">
    <property type="component" value="Unassembled WGS sequence"/>
</dbReference>
<sequence length="240" mass="26942">GTLPSVQCHPHMCFMDYDVQPTIDYFNWLGSNPEIEKLVNAEEAEILTAGQIYAYIKKKFARVFQMRIHNLMCSEPATSWYFIACSDCKTKATRGPSFVVVPKFPLDHKYLAKISIYDKNYQAVFVLLGNASHELTGKHSSEMTASYRTLKSYLGAGHEMHTLPQALIYIIGQTHKFRVKVSEYNFSVLPPLTTPPELPLAAKSKMALPSASDVGVYIAEEGNKSTSNSDELQKAKRSKH</sequence>
<name>A0ABQ7YYI1_BRANA</name>
<evidence type="ECO:0008006" key="3">
    <source>
        <dbReference type="Google" id="ProtNLM"/>
    </source>
</evidence>
<dbReference type="InterPro" id="IPR012340">
    <property type="entry name" value="NA-bd_OB-fold"/>
</dbReference>
<reference evidence="1 2" key="1">
    <citation type="submission" date="2021-05" db="EMBL/GenBank/DDBJ databases">
        <title>Genome Assembly of Synthetic Allotetraploid Brassica napus Reveals Homoeologous Exchanges between Subgenomes.</title>
        <authorList>
            <person name="Davis J.T."/>
        </authorList>
    </citation>
    <scope>NUCLEOTIDE SEQUENCE [LARGE SCALE GENOMIC DNA]</scope>
    <source>
        <strain evidence="2">cv. Da-Ae</strain>
        <tissue evidence="1">Seedling</tissue>
    </source>
</reference>
<dbReference type="EMBL" id="JAGKQM010000016">
    <property type="protein sequence ID" value="KAH0872986.1"/>
    <property type="molecule type" value="Genomic_DNA"/>
</dbReference>
<feature type="non-terminal residue" evidence="1">
    <location>
        <position position="1"/>
    </location>
</feature>